<sequence>MLAGVMPFAEAILDSRTLILEELQRSVSSVDSAALHEAKKAVLAAESIFTAGAGRSRLSLMMAAMRLMHLGLRVHVAGETTTPAIKADDLLIIASGSGTTVSALAAASVAKKVGAKVLAITTAAASPLGVIADHLLVVQAAGKQEHGGTISRQYAGSLFEQSVLLLVDSLFDTMWRERGESAEELWKRHANLE</sequence>
<comment type="caution">
    <text evidence="3">The sequence shown here is derived from an EMBL/GenBank/DDBJ whole genome shotgun (WGS) entry which is preliminary data.</text>
</comment>
<evidence type="ECO:0000259" key="2">
    <source>
        <dbReference type="PROSITE" id="PS51464"/>
    </source>
</evidence>
<evidence type="ECO:0000313" key="4">
    <source>
        <dbReference type="Proteomes" id="UP001596391"/>
    </source>
</evidence>
<dbReference type="CDD" id="cd05005">
    <property type="entry name" value="SIS_PHI"/>
    <property type="match status" value="1"/>
</dbReference>
<evidence type="ECO:0000313" key="3">
    <source>
        <dbReference type="EMBL" id="MFC6646896.1"/>
    </source>
</evidence>
<dbReference type="RefSeq" id="WP_263371166.1">
    <property type="nucleotide sequence ID" value="NZ_JAGSYD010000002.1"/>
</dbReference>
<accession>A0ABW1ZCM4</accession>
<dbReference type="Gene3D" id="3.40.50.10490">
    <property type="entry name" value="Glucose-6-phosphate isomerase like protein, domain 1"/>
    <property type="match status" value="1"/>
</dbReference>
<reference evidence="4" key="1">
    <citation type="journal article" date="2019" name="Int. J. Syst. Evol. Microbiol.">
        <title>The Global Catalogue of Microorganisms (GCM) 10K type strain sequencing project: providing services to taxonomists for standard genome sequencing and annotation.</title>
        <authorList>
            <consortium name="The Broad Institute Genomics Platform"/>
            <consortium name="The Broad Institute Genome Sequencing Center for Infectious Disease"/>
            <person name="Wu L."/>
            <person name="Ma J."/>
        </authorList>
    </citation>
    <scope>NUCLEOTIDE SEQUENCE [LARGE SCALE GENOMIC DNA]</scope>
    <source>
        <strain evidence="4">CGMCC 1.16026</strain>
    </source>
</reference>
<dbReference type="Pfam" id="PF01380">
    <property type="entry name" value="SIS"/>
    <property type="match status" value="1"/>
</dbReference>
<proteinExistence type="inferred from homology"/>
<keyword evidence="3" id="KW-0413">Isomerase</keyword>
<protein>
    <submittedName>
        <fullName evidence="3">6-phospho-3-hexuloisomerase</fullName>
        <ecNumber evidence="3">5.3.1.27</ecNumber>
    </submittedName>
</protein>
<dbReference type="EC" id="5.3.1.27" evidence="3"/>
<gene>
    <name evidence="3" type="primary">hxlB</name>
    <name evidence="3" type="ORF">ACFQBQ_15185</name>
</gene>
<name>A0ABW1ZCM4_9BACT</name>
<dbReference type="InterPro" id="IPR001347">
    <property type="entry name" value="SIS_dom"/>
</dbReference>
<evidence type="ECO:0000256" key="1">
    <source>
        <dbReference type="ARBA" id="ARBA00009235"/>
    </source>
</evidence>
<dbReference type="EMBL" id="JBHSWI010000001">
    <property type="protein sequence ID" value="MFC6646896.1"/>
    <property type="molecule type" value="Genomic_DNA"/>
</dbReference>
<dbReference type="Proteomes" id="UP001596391">
    <property type="component" value="Unassembled WGS sequence"/>
</dbReference>
<organism evidence="3 4">
    <name type="scientific">Granulicella cerasi</name>
    <dbReference type="NCBI Taxonomy" id="741063"/>
    <lineage>
        <taxon>Bacteria</taxon>
        <taxon>Pseudomonadati</taxon>
        <taxon>Acidobacteriota</taxon>
        <taxon>Terriglobia</taxon>
        <taxon>Terriglobales</taxon>
        <taxon>Acidobacteriaceae</taxon>
        <taxon>Granulicella</taxon>
    </lineage>
</organism>
<dbReference type="InterPro" id="IPR017552">
    <property type="entry name" value="PHI/rmpB"/>
</dbReference>
<keyword evidence="4" id="KW-1185">Reference proteome</keyword>
<dbReference type="PANTHER" id="PTHR43443:SF1">
    <property type="entry name" value="3-HEXULOSE-6-PHOSPHATE ISOMERASE"/>
    <property type="match status" value="1"/>
</dbReference>
<dbReference type="NCBIfam" id="TIGR03127">
    <property type="entry name" value="RuMP_HxlB"/>
    <property type="match status" value="1"/>
</dbReference>
<dbReference type="InterPro" id="IPR046348">
    <property type="entry name" value="SIS_dom_sf"/>
</dbReference>
<comment type="similarity">
    <text evidence="1">Belongs to the SIS family. PHI subfamily.</text>
</comment>
<dbReference type="PANTHER" id="PTHR43443">
    <property type="entry name" value="3-HEXULOSE-6-PHOSPHATE ISOMERASE"/>
    <property type="match status" value="1"/>
</dbReference>
<feature type="domain" description="SIS" evidence="2">
    <location>
        <begin position="38"/>
        <end position="180"/>
    </location>
</feature>
<dbReference type="GO" id="GO:0043800">
    <property type="term" value="F:6-phospho-3-hexuloisomerase activity"/>
    <property type="evidence" value="ECO:0007669"/>
    <property type="project" value="UniProtKB-EC"/>
</dbReference>
<dbReference type="SUPFAM" id="SSF53697">
    <property type="entry name" value="SIS domain"/>
    <property type="match status" value="1"/>
</dbReference>
<dbReference type="PROSITE" id="PS51464">
    <property type="entry name" value="SIS"/>
    <property type="match status" value="1"/>
</dbReference>